<gene>
    <name evidence="1" type="ORF">RMP68_00255</name>
</gene>
<organism evidence="1">
    <name type="scientific">Arcobacter cryaerophilus gv. pseudocryaerophilus</name>
    <dbReference type="NCBI Taxonomy" id="2933791"/>
    <lineage>
        <taxon>Bacteria</taxon>
        <taxon>Pseudomonadati</taxon>
        <taxon>Campylobacterota</taxon>
        <taxon>Epsilonproteobacteria</taxon>
        <taxon>Campylobacterales</taxon>
        <taxon>Arcobacteraceae</taxon>
        <taxon>Aliarcobacter</taxon>
    </lineage>
</organism>
<dbReference type="RefSeq" id="WP_390870840.1">
    <property type="nucleotide sequence ID" value="NZ_CP128652.1"/>
</dbReference>
<protein>
    <submittedName>
        <fullName evidence="1">Uncharacterized protein</fullName>
    </submittedName>
</protein>
<name>A0AA96IJA1_9BACT</name>
<dbReference type="AlphaFoldDB" id="A0AA96IJA1"/>
<dbReference type="EMBL" id="CP134856">
    <property type="protein sequence ID" value="WNL34053.1"/>
    <property type="molecule type" value="Genomic_DNA"/>
</dbReference>
<proteinExistence type="predicted"/>
<sequence length="146" mass="16331">MPEITKRPLVVDEVIIKKIQVVSGNIDISGDGFTLGTVVTTKDGGSNWNIQDKPIFTTGSYSQDNEVFHNGSTWISLEDNNLTEPKDDAIKWQEVEKFDANGILLENVTETGSVAVLITGEVREKYLEHYDSSMKKALFKNKIILR</sequence>
<reference evidence="1" key="1">
    <citation type="submission" date="2023-09" db="EMBL/GenBank/DDBJ databases">
        <title>Arcobacter tbilisiensis sp. nov. isolated from chicken meat in Tbilisi, Georgia.</title>
        <authorList>
            <person name="Matthias R."/>
            <person name="Zautner A.E."/>
        </authorList>
    </citation>
    <scope>NUCLEOTIDE SEQUENCE</scope>
    <source>
        <strain evidence="1">LEO 62</strain>
    </source>
</reference>
<accession>A0AA96IJA1</accession>
<evidence type="ECO:0000313" key="1">
    <source>
        <dbReference type="EMBL" id="WNL34053.1"/>
    </source>
</evidence>
<dbReference type="Proteomes" id="UP001305220">
    <property type="component" value="Chromosome"/>
</dbReference>